<dbReference type="GO" id="GO:0003677">
    <property type="term" value="F:DNA binding"/>
    <property type="evidence" value="ECO:0007669"/>
    <property type="project" value="InterPro"/>
</dbReference>
<organism evidence="1 2">
    <name type="scientific">Paenibacillus solani</name>
    <dbReference type="NCBI Taxonomy" id="1705565"/>
    <lineage>
        <taxon>Bacteria</taxon>
        <taxon>Bacillati</taxon>
        <taxon>Bacillota</taxon>
        <taxon>Bacilli</taxon>
        <taxon>Bacillales</taxon>
        <taxon>Paenibacillaceae</taxon>
        <taxon>Paenibacillus</taxon>
    </lineage>
</organism>
<dbReference type="CDD" id="cd00093">
    <property type="entry name" value="HTH_XRE"/>
    <property type="match status" value="1"/>
</dbReference>
<dbReference type="InterPro" id="IPR001387">
    <property type="entry name" value="Cro/C1-type_HTH"/>
</dbReference>
<dbReference type="PATRIC" id="fig|1705565.3.peg.3928"/>
<dbReference type="EMBL" id="LIUT01000001">
    <property type="protein sequence ID" value="KOR90713.1"/>
    <property type="molecule type" value="Genomic_DNA"/>
</dbReference>
<sequence length="440" mass="51873">MSLSNFATISGINSGSLSRIMNGTRPMSMRELDNITAAMGLPEDYFFSAYVEICLYQSKVTWRRIRPFLYRCADLDRVDCIERIVNNILEDLNYIPMLFDVAEDLFTQKRYLAASVMYRGISVSEKFQHSERLALCQYRIFYISLNEDLDSNYRAATLFEDYVDRLELIDRLGAIVDLAHVYGALGRWNKVDVLAQDLFRNAKIQYELEKENSYLRQKNNRPAYFYILYSHLMRANVCKEHEQFDQALFYVSLYEDTEWIEENTAEANQISNQFKEWAYVNRLLYRLKSGELQVLPDYINWVAEKDREIPLAIHTILTVANQYETNIDEALSRFSNYIIYRKLPNFSESILLEQHSRILTELGIYYLRHKPEMGIETILQGLEFSVNCNNDKNIIRCMTIFEQNRGLSTSDEENKYKYLVNEVKNLHEKNNRYSSYSVLS</sequence>
<dbReference type="Gene3D" id="1.10.260.40">
    <property type="entry name" value="lambda repressor-like DNA-binding domains"/>
    <property type="match status" value="1"/>
</dbReference>
<proteinExistence type="predicted"/>
<dbReference type="SUPFAM" id="SSF47413">
    <property type="entry name" value="lambda repressor-like DNA-binding domains"/>
    <property type="match status" value="1"/>
</dbReference>
<keyword evidence="2" id="KW-1185">Reference proteome</keyword>
<reference evidence="2" key="1">
    <citation type="submission" date="2015-08" db="EMBL/GenBank/DDBJ databases">
        <title>Genome sequencing project for genomic taxonomy and phylogenomics of Bacillus-like bacteria.</title>
        <authorList>
            <person name="Liu B."/>
            <person name="Wang J."/>
            <person name="Zhu Y."/>
            <person name="Liu G."/>
            <person name="Chen Q."/>
            <person name="Chen Z."/>
            <person name="Lan J."/>
            <person name="Che J."/>
            <person name="Ge C."/>
            <person name="Shi H."/>
            <person name="Pan Z."/>
            <person name="Liu X."/>
        </authorList>
    </citation>
    <scope>NUCLEOTIDE SEQUENCE [LARGE SCALE GENOMIC DNA]</scope>
    <source>
        <strain evidence="2">FJAT-22460</strain>
    </source>
</reference>
<evidence type="ECO:0000313" key="2">
    <source>
        <dbReference type="Proteomes" id="UP000036932"/>
    </source>
</evidence>
<accession>A0A0M1P8A1</accession>
<name>A0A0M1P8A1_9BACL</name>
<dbReference type="InterPro" id="IPR010982">
    <property type="entry name" value="Lambda_DNA-bd_dom_sf"/>
</dbReference>
<comment type="caution">
    <text evidence="1">The sequence shown here is derived from an EMBL/GenBank/DDBJ whole genome shotgun (WGS) entry which is preliminary data.</text>
</comment>
<evidence type="ECO:0000313" key="1">
    <source>
        <dbReference type="EMBL" id="KOR90713.1"/>
    </source>
</evidence>
<protein>
    <recommendedName>
        <fullName evidence="3">DNA-binding protein</fullName>
    </recommendedName>
</protein>
<dbReference type="Proteomes" id="UP000036932">
    <property type="component" value="Unassembled WGS sequence"/>
</dbReference>
<gene>
    <name evidence="1" type="ORF">AM231_09730</name>
</gene>
<dbReference type="AlphaFoldDB" id="A0A0M1P8A1"/>
<evidence type="ECO:0008006" key="3">
    <source>
        <dbReference type="Google" id="ProtNLM"/>
    </source>
</evidence>